<dbReference type="AlphaFoldDB" id="A0A2T3J2S1"/>
<evidence type="ECO:0000313" key="3">
    <source>
        <dbReference type="EMBL" id="PSU35588.1"/>
    </source>
</evidence>
<keyword evidence="2" id="KW-1133">Transmembrane helix</keyword>
<gene>
    <name evidence="3" type="ORF">C9I99_00780</name>
</gene>
<organism evidence="3 4">
    <name type="scientific">Photobacterium lutimaris</name>
    <dbReference type="NCBI Taxonomy" id="388278"/>
    <lineage>
        <taxon>Bacteria</taxon>
        <taxon>Pseudomonadati</taxon>
        <taxon>Pseudomonadota</taxon>
        <taxon>Gammaproteobacteria</taxon>
        <taxon>Vibrionales</taxon>
        <taxon>Vibrionaceae</taxon>
        <taxon>Photobacterium</taxon>
    </lineage>
</organism>
<dbReference type="PANTHER" id="PTHR32309:SF13">
    <property type="entry name" value="FERRIC ENTEROBACTIN TRANSPORT PROTEIN FEPE"/>
    <property type="match status" value="1"/>
</dbReference>
<dbReference type="NCBIfam" id="TIGR03007">
    <property type="entry name" value="pepcterm_ChnLen"/>
    <property type="match status" value="1"/>
</dbReference>
<sequence length="514" mass="58660">MKEQLELLQQYLQGIWFKRRLAIMAMWILCLSGWAMITLLPNEYTSEARVYADTRTILKPLLKGIAINTDPSQELQLMVKTLLSRKNLETIARYSEADLKVDTTDEYDDLLEELKTNITIRSAGEENLFTISYFGTDPKYVKDVVQAALDVFVENAVGHKKEDTRNAHEFLASQLALYEERLLKSENELAEFKRLNSGYVSGSEHSYTLKAESLKYEIEETRLERKEALSALASARKQLRNETRVNSSQFSSIKTEFDIRLETLQARLDELLFRYTEKHPDVKETRRQINLLLDERTSVISGGRVSKPDSPMQQEIKMTISHFENKIASLTARETSLLDKLEEVNSKLLKMPKVEAQLTSLMRNYEVTKEQYHLLLERRESALISQDVDTKSDQISFQIIDPPMSPRLPSGPNRPLLLISVLVLSVGVGFSLAFSVSQVWPVVYSSNQLVRNIEMPVYGEVSTIGLSGSNGYMRSQIANVIYHGLLLLALFVVFYIVNSMSIVQLLVLKIKEVL</sequence>
<evidence type="ECO:0008006" key="5">
    <source>
        <dbReference type="Google" id="ProtNLM"/>
    </source>
</evidence>
<dbReference type="Proteomes" id="UP000241222">
    <property type="component" value="Unassembled WGS sequence"/>
</dbReference>
<comment type="caution">
    <text evidence="3">The sequence shown here is derived from an EMBL/GenBank/DDBJ whole genome shotgun (WGS) entry which is preliminary data.</text>
</comment>
<dbReference type="InterPro" id="IPR014345">
    <property type="entry name" value="XrtA_polysacc_chain"/>
</dbReference>
<feature type="transmembrane region" description="Helical" evidence="2">
    <location>
        <begin position="416"/>
        <end position="440"/>
    </location>
</feature>
<reference evidence="3 4" key="1">
    <citation type="submission" date="2018-03" db="EMBL/GenBank/DDBJ databases">
        <title>Whole genome sequencing of Histamine producing bacteria.</title>
        <authorList>
            <person name="Butler K."/>
        </authorList>
    </citation>
    <scope>NUCLEOTIDE SEQUENCE [LARGE SCALE GENOMIC DNA]</scope>
    <source>
        <strain evidence="3 4">JCM 13586</strain>
    </source>
</reference>
<keyword evidence="4" id="KW-1185">Reference proteome</keyword>
<evidence type="ECO:0000313" key="4">
    <source>
        <dbReference type="Proteomes" id="UP000241222"/>
    </source>
</evidence>
<evidence type="ECO:0000256" key="1">
    <source>
        <dbReference type="SAM" id="Coils"/>
    </source>
</evidence>
<dbReference type="GO" id="GO:0005886">
    <property type="term" value="C:plasma membrane"/>
    <property type="evidence" value="ECO:0007669"/>
    <property type="project" value="TreeGrafter"/>
</dbReference>
<dbReference type="GO" id="GO:0004713">
    <property type="term" value="F:protein tyrosine kinase activity"/>
    <property type="evidence" value="ECO:0007669"/>
    <property type="project" value="TreeGrafter"/>
</dbReference>
<keyword evidence="1" id="KW-0175">Coiled coil</keyword>
<accession>A0A2T3J2S1</accession>
<feature type="transmembrane region" description="Helical" evidence="2">
    <location>
        <begin position="20"/>
        <end position="40"/>
    </location>
</feature>
<feature type="transmembrane region" description="Helical" evidence="2">
    <location>
        <begin position="480"/>
        <end position="508"/>
    </location>
</feature>
<dbReference type="EMBL" id="PYMH01000001">
    <property type="protein sequence ID" value="PSU35588.1"/>
    <property type="molecule type" value="Genomic_DNA"/>
</dbReference>
<dbReference type="RefSeq" id="WP_107346943.1">
    <property type="nucleotide sequence ID" value="NZ_PYMH01000001.1"/>
</dbReference>
<keyword evidence="2" id="KW-0812">Transmembrane</keyword>
<proteinExistence type="predicted"/>
<dbReference type="PANTHER" id="PTHR32309">
    <property type="entry name" value="TYROSINE-PROTEIN KINASE"/>
    <property type="match status" value="1"/>
</dbReference>
<name>A0A2T3J2S1_9GAMM</name>
<protein>
    <recommendedName>
        <fullName evidence="5">Chain length-determining protein</fullName>
    </recommendedName>
</protein>
<evidence type="ECO:0000256" key="2">
    <source>
        <dbReference type="SAM" id="Phobius"/>
    </source>
</evidence>
<dbReference type="InterPro" id="IPR050445">
    <property type="entry name" value="Bact_polysacc_biosynth/exp"/>
</dbReference>
<keyword evidence="2" id="KW-0472">Membrane</keyword>
<dbReference type="OrthoDB" id="9795292at2"/>
<feature type="coiled-coil region" evidence="1">
    <location>
        <begin position="161"/>
        <end position="238"/>
    </location>
</feature>